<feature type="region of interest" description="Disordered" evidence="1">
    <location>
        <begin position="131"/>
        <end position="180"/>
    </location>
</feature>
<organism evidence="3 4">
    <name type="scientific">Arthrobacter russicus</name>
    <dbReference type="NCBI Taxonomy" id="172040"/>
    <lineage>
        <taxon>Bacteria</taxon>
        <taxon>Bacillati</taxon>
        <taxon>Actinomycetota</taxon>
        <taxon>Actinomycetes</taxon>
        <taxon>Micrococcales</taxon>
        <taxon>Micrococcaceae</taxon>
        <taxon>Arthrobacter</taxon>
    </lineage>
</organism>
<evidence type="ECO:0000313" key="4">
    <source>
        <dbReference type="Proteomes" id="UP001185069"/>
    </source>
</evidence>
<gene>
    <name evidence="3" type="ORF">JOE69_001113</name>
</gene>
<sequence>MINREVMLSHIGHLARMRRNEKGVGLREFARMAEIGSTQTIQKFETGEREPNPQSLRKLEDALSWSPGVISRLLDAADSDPEGVDRGIDMAYMDGWTVAEPVSKASELTDLELLTETIARLHKWEASLKASENKSAQSSTQSGVPDEFALAAHTGVSEGKRLHAEAQKRGEESQDHPDHE</sequence>
<dbReference type="InterPro" id="IPR001387">
    <property type="entry name" value="Cro/C1-type_HTH"/>
</dbReference>
<dbReference type="InterPro" id="IPR010982">
    <property type="entry name" value="Lambda_DNA-bd_dom_sf"/>
</dbReference>
<protein>
    <submittedName>
        <fullName evidence="3">Transcriptional regulator with XRE-family HTH domain</fullName>
    </submittedName>
</protein>
<feature type="compositionally biased region" description="Polar residues" evidence="1">
    <location>
        <begin position="133"/>
        <end position="143"/>
    </location>
</feature>
<reference evidence="3 4" key="1">
    <citation type="submission" date="2023-07" db="EMBL/GenBank/DDBJ databases">
        <title>Sequencing the genomes of 1000 actinobacteria strains.</title>
        <authorList>
            <person name="Klenk H.-P."/>
        </authorList>
    </citation>
    <scope>NUCLEOTIDE SEQUENCE [LARGE SCALE GENOMIC DNA]</scope>
    <source>
        <strain evidence="3 4">DSM 14555</strain>
    </source>
</reference>
<dbReference type="CDD" id="cd00093">
    <property type="entry name" value="HTH_XRE"/>
    <property type="match status" value="1"/>
</dbReference>
<dbReference type="RefSeq" id="WP_309796785.1">
    <property type="nucleotide sequence ID" value="NZ_BAAAHY010000006.1"/>
</dbReference>
<comment type="caution">
    <text evidence="3">The sequence shown here is derived from an EMBL/GenBank/DDBJ whole genome shotgun (WGS) entry which is preliminary data.</text>
</comment>
<dbReference type="PROSITE" id="PS50943">
    <property type="entry name" value="HTH_CROC1"/>
    <property type="match status" value="1"/>
</dbReference>
<dbReference type="SUPFAM" id="SSF47413">
    <property type="entry name" value="lambda repressor-like DNA-binding domains"/>
    <property type="match status" value="1"/>
</dbReference>
<feature type="compositionally biased region" description="Basic and acidic residues" evidence="1">
    <location>
        <begin position="158"/>
        <end position="180"/>
    </location>
</feature>
<dbReference type="SMART" id="SM00530">
    <property type="entry name" value="HTH_XRE"/>
    <property type="match status" value="1"/>
</dbReference>
<evidence type="ECO:0000259" key="2">
    <source>
        <dbReference type="PROSITE" id="PS50943"/>
    </source>
</evidence>
<feature type="domain" description="HTH cro/C1-type" evidence="2">
    <location>
        <begin position="16"/>
        <end position="70"/>
    </location>
</feature>
<dbReference type="Pfam" id="PF01381">
    <property type="entry name" value="HTH_3"/>
    <property type="match status" value="1"/>
</dbReference>
<proteinExistence type="predicted"/>
<name>A0ABU1J8X2_9MICC</name>
<accession>A0ABU1J8X2</accession>
<dbReference type="Proteomes" id="UP001185069">
    <property type="component" value="Unassembled WGS sequence"/>
</dbReference>
<keyword evidence="4" id="KW-1185">Reference proteome</keyword>
<evidence type="ECO:0000313" key="3">
    <source>
        <dbReference type="EMBL" id="MDR6268875.1"/>
    </source>
</evidence>
<dbReference type="Gene3D" id="1.10.260.40">
    <property type="entry name" value="lambda repressor-like DNA-binding domains"/>
    <property type="match status" value="1"/>
</dbReference>
<evidence type="ECO:0000256" key="1">
    <source>
        <dbReference type="SAM" id="MobiDB-lite"/>
    </source>
</evidence>
<dbReference type="EMBL" id="JAVDQF010000001">
    <property type="protein sequence ID" value="MDR6268875.1"/>
    <property type="molecule type" value="Genomic_DNA"/>
</dbReference>